<keyword evidence="4" id="KW-1185">Reference proteome</keyword>
<evidence type="ECO:0000256" key="1">
    <source>
        <dbReference type="SAM" id="SignalP"/>
    </source>
</evidence>
<dbReference type="EMBL" id="FMJB01000066">
    <property type="protein sequence ID" value="SCM69876.1"/>
    <property type="molecule type" value="Genomic_DNA"/>
</dbReference>
<feature type="signal peptide" evidence="1">
    <location>
        <begin position="1"/>
        <end position="25"/>
    </location>
</feature>
<dbReference type="Gene3D" id="3.40.190.100">
    <property type="entry name" value="Glycine betaine-binding periplasmic protein, domain 2"/>
    <property type="match status" value="1"/>
</dbReference>
<evidence type="ECO:0000259" key="2">
    <source>
        <dbReference type="Pfam" id="PF04069"/>
    </source>
</evidence>
<evidence type="ECO:0000313" key="3">
    <source>
        <dbReference type="EMBL" id="SCM69876.1"/>
    </source>
</evidence>
<dbReference type="Proteomes" id="UP000184085">
    <property type="component" value="Unassembled WGS sequence"/>
</dbReference>
<reference evidence="4" key="1">
    <citation type="submission" date="2016-09" db="EMBL/GenBank/DDBJ databases">
        <authorList>
            <person name="Wibberg D."/>
        </authorList>
    </citation>
    <scope>NUCLEOTIDE SEQUENCE [LARGE SCALE GENOMIC DNA]</scope>
</reference>
<dbReference type="GO" id="GO:0043190">
    <property type="term" value="C:ATP-binding cassette (ABC) transporter complex"/>
    <property type="evidence" value="ECO:0007669"/>
    <property type="project" value="InterPro"/>
</dbReference>
<feature type="chain" id="PRO_5009906821" evidence="1">
    <location>
        <begin position="26"/>
        <end position="337"/>
    </location>
</feature>
<dbReference type="InterPro" id="IPR007210">
    <property type="entry name" value="ABC_Gly_betaine_transp_sub-bd"/>
</dbReference>
<protein>
    <submittedName>
        <fullName evidence="3">Putative secreted protein</fullName>
    </submittedName>
</protein>
<accession>A0A1M4N9J1</accession>
<dbReference type="AlphaFoldDB" id="A0A1M4N9J1"/>
<name>A0A1M4N9J1_9RHOB</name>
<dbReference type="SUPFAM" id="SSF53850">
    <property type="entry name" value="Periplasmic binding protein-like II"/>
    <property type="match status" value="1"/>
</dbReference>
<evidence type="ECO:0000313" key="4">
    <source>
        <dbReference type="Proteomes" id="UP000184085"/>
    </source>
</evidence>
<dbReference type="Pfam" id="PF04069">
    <property type="entry name" value="OpuAC"/>
    <property type="match status" value="1"/>
</dbReference>
<feature type="domain" description="ABC-type glycine betaine transport system substrate-binding" evidence="2">
    <location>
        <begin position="30"/>
        <end position="315"/>
    </location>
</feature>
<dbReference type="Gene3D" id="3.40.190.10">
    <property type="entry name" value="Periplasmic binding protein-like II"/>
    <property type="match status" value="1"/>
</dbReference>
<gene>
    <name evidence="3" type="ORF">KARMA_4119</name>
</gene>
<proteinExistence type="predicted"/>
<organism evidence="3 4">
    <name type="scientific">Donghicola eburneus</name>
    <dbReference type="NCBI Taxonomy" id="393278"/>
    <lineage>
        <taxon>Bacteria</taxon>
        <taxon>Pseudomonadati</taxon>
        <taxon>Pseudomonadota</taxon>
        <taxon>Alphaproteobacteria</taxon>
        <taxon>Rhodobacterales</taxon>
        <taxon>Roseobacteraceae</taxon>
        <taxon>Donghicola</taxon>
    </lineage>
</organism>
<sequence length="337" mass="37128">MLKLQKLGALTVFGMTTALASGAMASECGELTMAEMNWASAELMANVDKLILEEGYGCDVELIPGATTTTFASMNEKGEPDVAGELWINAVRDPLMAAMEEGRLHSVVEGPITGLGEGWWVTEKFAADHPELDTVEKLLEHPELFPYAEDESLGAFMGCPAGWGCQLSNANLFRAFDMEDKGWTLVDPGSAAGLDGSIAKAVERDEPWFGYYWAPTAIIGKYKLQMLEWETEWAGSENWDGCIVKPEQECLDPQPSSYTESEVHSIITDRLMQEGGIAVDYLKSRVFPGEIMNEMLVYMNENQATGEDAAYHFLETYPEIWTGWVSEEAAEGVKSEL</sequence>
<keyword evidence="1" id="KW-0732">Signal</keyword>
<dbReference type="GO" id="GO:0022857">
    <property type="term" value="F:transmembrane transporter activity"/>
    <property type="evidence" value="ECO:0007669"/>
    <property type="project" value="InterPro"/>
</dbReference>